<name>A0ABP8JZJ6_9MICO</name>
<evidence type="ECO:0000313" key="2">
    <source>
        <dbReference type="EMBL" id="GAA4398343.1"/>
    </source>
</evidence>
<protein>
    <submittedName>
        <fullName evidence="2">Uncharacterized protein</fullName>
    </submittedName>
</protein>
<accession>A0ABP8JZJ6</accession>
<dbReference type="EMBL" id="BAABFX010000032">
    <property type="protein sequence ID" value="GAA4398343.1"/>
    <property type="molecule type" value="Genomic_DNA"/>
</dbReference>
<organism evidence="2 3">
    <name type="scientific">Ornithinibacter aureus</name>
    <dbReference type="NCBI Taxonomy" id="622664"/>
    <lineage>
        <taxon>Bacteria</taxon>
        <taxon>Bacillati</taxon>
        <taxon>Actinomycetota</taxon>
        <taxon>Actinomycetes</taxon>
        <taxon>Micrococcales</taxon>
        <taxon>Intrasporangiaceae</taxon>
        <taxon>Ornithinibacter</taxon>
    </lineage>
</organism>
<gene>
    <name evidence="2" type="ORF">GCM10023153_23130</name>
</gene>
<evidence type="ECO:0000313" key="3">
    <source>
        <dbReference type="Proteomes" id="UP001500390"/>
    </source>
</evidence>
<comment type="caution">
    <text evidence="2">The sequence shown here is derived from an EMBL/GenBank/DDBJ whole genome shotgun (WGS) entry which is preliminary data.</text>
</comment>
<keyword evidence="3" id="KW-1185">Reference proteome</keyword>
<feature type="region of interest" description="Disordered" evidence="1">
    <location>
        <begin position="1"/>
        <end position="72"/>
    </location>
</feature>
<feature type="compositionally biased region" description="Low complexity" evidence="1">
    <location>
        <begin position="41"/>
        <end position="63"/>
    </location>
</feature>
<dbReference type="Proteomes" id="UP001500390">
    <property type="component" value="Unassembled WGS sequence"/>
</dbReference>
<sequence length="125" mass="12552">MTFSIWPYSRSADEGLDDAGDVEQAVDPAVGGDDGVGQGLDDGPVGDVDGVVGRVPAGGSSPSARRRRTTSATVVTADGVTATPMSTLAPRPMPGVTGSSSFFATKGAMRLPTPIVRLAMVSATS</sequence>
<reference evidence="3" key="1">
    <citation type="journal article" date="2019" name="Int. J. Syst. Evol. Microbiol.">
        <title>The Global Catalogue of Microorganisms (GCM) 10K type strain sequencing project: providing services to taxonomists for standard genome sequencing and annotation.</title>
        <authorList>
            <consortium name="The Broad Institute Genomics Platform"/>
            <consortium name="The Broad Institute Genome Sequencing Center for Infectious Disease"/>
            <person name="Wu L."/>
            <person name="Ma J."/>
        </authorList>
    </citation>
    <scope>NUCLEOTIDE SEQUENCE [LARGE SCALE GENOMIC DNA]</scope>
    <source>
        <strain evidence="3">JCM 17738</strain>
    </source>
</reference>
<proteinExistence type="predicted"/>
<dbReference type="RefSeq" id="WP_246196891.1">
    <property type="nucleotide sequence ID" value="NZ_BAABFX010000032.1"/>
</dbReference>
<evidence type="ECO:0000256" key="1">
    <source>
        <dbReference type="SAM" id="MobiDB-lite"/>
    </source>
</evidence>